<sequence length="208" mass="22038">MTELLSQHPVLAAVIGLLTLAALFGAMLGYASIRFKVEGNPIVDQIDSLLPQTQCGQCGHPGCHPYAEAIANGEDINKCPPGGESTMEALADLLGRDPMPLDADPDTIGVKKVAYIREDECIGCTKCIMACPVDAIVGATKLMHTVIESECTGCDLCVEPCPVDCIDMLPVETTVKNWGWNRPQGPNARFEDQIFATSSSSSVTGGTI</sequence>
<dbReference type="Pfam" id="PF14697">
    <property type="entry name" value="Fer4_21"/>
    <property type="match status" value="1"/>
</dbReference>
<dbReference type="GO" id="GO:0009055">
    <property type="term" value="F:electron transfer activity"/>
    <property type="evidence" value="ECO:0007669"/>
    <property type="project" value="InterPro"/>
</dbReference>
<evidence type="ECO:0000259" key="17">
    <source>
        <dbReference type="PROSITE" id="PS51656"/>
    </source>
</evidence>
<evidence type="ECO:0000256" key="2">
    <source>
        <dbReference type="ARBA" id="ARBA00022475"/>
    </source>
</evidence>
<feature type="binding site" evidence="13 14">
    <location>
        <position position="55"/>
    </location>
    <ligand>
        <name>[4Fe-4S] cluster</name>
        <dbReference type="ChEBI" id="CHEBI:49883"/>
        <label>1</label>
    </ligand>
</feature>
<comment type="cofactor">
    <cofactor evidence="13 14">
        <name>[4Fe-4S] cluster</name>
        <dbReference type="ChEBI" id="CHEBI:49883"/>
    </cofactor>
    <text evidence="13 14">Binds 3 [4Fe-4S] clusters.</text>
</comment>
<evidence type="ECO:0000256" key="3">
    <source>
        <dbReference type="ARBA" id="ARBA00022485"/>
    </source>
</evidence>
<dbReference type="SUPFAM" id="SSF54862">
    <property type="entry name" value="4Fe-4S ferredoxins"/>
    <property type="match status" value="1"/>
</dbReference>
<keyword evidence="19" id="KW-1185">Reference proteome</keyword>
<evidence type="ECO:0000256" key="6">
    <source>
        <dbReference type="ARBA" id="ARBA00022737"/>
    </source>
</evidence>
<dbReference type="GO" id="GO:0051539">
    <property type="term" value="F:4 iron, 4 sulfur cluster binding"/>
    <property type="evidence" value="ECO:0007669"/>
    <property type="project" value="UniProtKB-UniRule"/>
</dbReference>
<evidence type="ECO:0000256" key="14">
    <source>
        <dbReference type="PIRSR" id="PIRSR005784-1"/>
    </source>
</evidence>
<keyword evidence="2 13" id="KW-1003">Cell membrane</keyword>
<keyword evidence="15" id="KW-0812">Transmembrane</keyword>
<keyword evidence="5 13" id="KW-0479">Metal-binding</keyword>
<evidence type="ECO:0000256" key="7">
    <source>
        <dbReference type="ARBA" id="ARBA00022967"/>
    </source>
</evidence>
<dbReference type="HAMAP" id="MF_00463">
    <property type="entry name" value="RsxB_RnfB"/>
    <property type="match status" value="1"/>
</dbReference>
<feature type="binding site" evidence="13 14">
    <location>
        <position position="131"/>
    </location>
    <ligand>
        <name>[4Fe-4S] cluster</name>
        <dbReference type="ChEBI" id="CHEBI:49883"/>
        <label>3</label>
    </ligand>
</feature>
<comment type="caution">
    <text evidence="18">The sequence shown here is derived from an EMBL/GenBank/DDBJ whole genome shotgun (WGS) entry which is preliminary data.</text>
</comment>
<evidence type="ECO:0000256" key="13">
    <source>
        <dbReference type="HAMAP-Rule" id="MF_00463"/>
    </source>
</evidence>
<dbReference type="GO" id="GO:0046872">
    <property type="term" value="F:metal ion binding"/>
    <property type="evidence" value="ECO:0007669"/>
    <property type="project" value="UniProtKB-KW"/>
</dbReference>
<dbReference type="RefSeq" id="WP_077242529.1">
    <property type="nucleotide sequence ID" value="NZ_FXTS01000001.1"/>
</dbReference>
<dbReference type="InterPro" id="IPR050294">
    <property type="entry name" value="RnfB_subfamily"/>
</dbReference>
<feature type="binding site" evidence="13 14">
    <location>
        <position position="157"/>
    </location>
    <ligand>
        <name>[4Fe-4S] cluster</name>
        <dbReference type="ChEBI" id="CHEBI:49883"/>
        <label>3</label>
    </ligand>
</feature>
<dbReference type="Gene3D" id="3.30.70.20">
    <property type="match status" value="1"/>
</dbReference>
<feature type="domain" description="4Fe-4S" evidence="17">
    <location>
        <begin position="38"/>
        <end position="96"/>
    </location>
</feature>
<evidence type="ECO:0000313" key="19">
    <source>
        <dbReference type="Proteomes" id="UP000190064"/>
    </source>
</evidence>
<keyword evidence="4 13" id="KW-0997">Cell inner membrane</keyword>
<feature type="domain" description="4Fe-4S ferredoxin-type" evidence="16">
    <location>
        <begin position="112"/>
        <end position="141"/>
    </location>
</feature>
<dbReference type="PROSITE" id="PS51379">
    <property type="entry name" value="4FE4S_FER_2"/>
    <property type="match status" value="2"/>
</dbReference>
<keyword evidence="9 13" id="KW-0408">Iron</keyword>
<dbReference type="Proteomes" id="UP000190064">
    <property type="component" value="Unassembled WGS sequence"/>
</dbReference>
<comment type="caution">
    <text evidence="13">Lacks conserved residue(s) required for the propagation of feature annotation.</text>
</comment>
<proteinExistence type="inferred from homology"/>
<feature type="binding site" evidence="13 14">
    <location>
        <position position="79"/>
    </location>
    <ligand>
        <name>[4Fe-4S] cluster</name>
        <dbReference type="ChEBI" id="CHEBI:49883"/>
        <label>1</label>
    </ligand>
</feature>
<dbReference type="GO" id="GO:0005886">
    <property type="term" value="C:plasma membrane"/>
    <property type="evidence" value="ECO:0007669"/>
    <property type="project" value="UniProtKB-SubCell"/>
</dbReference>
<dbReference type="PROSITE" id="PS51656">
    <property type="entry name" value="4FE4S"/>
    <property type="match status" value="1"/>
</dbReference>
<evidence type="ECO:0000256" key="8">
    <source>
        <dbReference type="ARBA" id="ARBA00022982"/>
    </source>
</evidence>
<dbReference type="InterPro" id="IPR017896">
    <property type="entry name" value="4Fe4S_Fe-S-bd"/>
</dbReference>
<dbReference type="InterPro" id="IPR016463">
    <property type="entry name" value="RnfB/RsxB_Proteobac"/>
</dbReference>
<feature type="binding site" evidence="13 14">
    <location>
        <position position="63"/>
    </location>
    <ligand>
        <name>[4Fe-4S] cluster</name>
        <dbReference type="ChEBI" id="CHEBI:49883"/>
        <label>1</label>
    </ligand>
</feature>
<feature type="binding site" evidence="13 14">
    <location>
        <position position="127"/>
    </location>
    <ligand>
        <name>[4Fe-4S] cluster</name>
        <dbReference type="ChEBI" id="CHEBI:49883"/>
        <label>2</label>
    </ligand>
</feature>
<dbReference type="InterPro" id="IPR010207">
    <property type="entry name" value="Elect_transpt_cplx_RnfB/RsxB"/>
</dbReference>
<evidence type="ECO:0000259" key="16">
    <source>
        <dbReference type="PROSITE" id="PS51379"/>
    </source>
</evidence>
<dbReference type="NCBIfam" id="NF003475">
    <property type="entry name" value="PRK05113.1"/>
    <property type="match status" value="1"/>
</dbReference>
<dbReference type="Gene3D" id="1.10.15.40">
    <property type="entry name" value="Electron transport complex subunit B, putative Fe-S cluster"/>
    <property type="match status" value="1"/>
</dbReference>
<evidence type="ECO:0000256" key="10">
    <source>
        <dbReference type="ARBA" id="ARBA00023014"/>
    </source>
</evidence>
<gene>
    <name evidence="13" type="primary">rnfB</name>
    <name evidence="18" type="ORF">BTA35_0200765</name>
</gene>
<dbReference type="NCBIfam" id="TIGR01944">
    <property type="entry name" value="rnfB"/>
    <property type="match status" value="1"/>
</dbReference>
<feature type="binding site" evidence="13 14">
    <location>
        <position position="161"/>
    </location>
    <ligand>
        <name>[4Fe-4S] cluster</name>
        <dbReference type="ChEBI" id="CHEBI:49883"/>
        <label>2</label>
    </ligand>
</feature>
<dbReference type="EC" id="7.-.-.-" evidence="13"/>
<evidence type="ECO:0000256" key="1">
    <source>
        <dbReference type="ARBA" id="ARBA00022448"/>
    </source>
</evidence>
<feature type="transmembrane region" description="Helical" evidence="15">
    <location>
        <begin position="12"/>
        <end position="33"/>
    </location>
</feature>
<keyword evidence="1 13" id="KW-0813">Transport</keyword>
<keyword evidence="15" id="KW-1133">Transmembrane helix</keyword>
<dbReference type="EMBL" id="MTSD02000001">
    <property type="protein sequence ID" value="OOV88119.1"/>
    <property type="molecule type" value="Genomic_DNA"/>
</dbReference>
<comment type="subunit">
    <text evidence="13">The complex is composed of six subunits: RnfA, RnfB, RnfC, RnfD, RnfE and RnfG.</text>
</comment>
<evidence type="ECO:0000256" key="11">
    <source>
        <dbReference type="ARBA" id="ARBA00023136"/>
    </source>
</evidence>
<evidence type="ECO:0000256" key="12">
    <source>
        <dbReference type="ARBA" id="ARBA00067794"/>
    </source>
</evidence>
<feature type="domain" description="4Fe-4S ferredoxin-type" evidence="16">
    <location>
        <begin position="142"/>
        <end position="171"/>
    </location>
</feature>
<dbReference type="InterPro" id="IPR007202">
    <property type="entry name" value="4Fe-4S_dom"/>
</dbReference>
<evidence type="ECO:0000313" key="18">
    <source>
        <dbReference type="EMBL" id="OOV88119.1"/>
    </source>
</evidence>
<feature type="binding site" evidence="13 14">
    <location>
        <position position="121"/>
    </location>
    <ligand>
        <name>[4Fe-4S] cluster</name>
        <dbReference type="ChEBI" id="CHEBI:49883"/>
        <label>2</label>
    </ligand>
</feature>
<accession>A0A1T1HE43</accession>
<evidence type="ECO:0000256" key="9">
    <source>
        <dbReference type="ARBA" id="ARBA00023004"/>
    </source>
</evidence>
<evidence type="ECO:0000256" key="4">
    <source>
        <dbReference type="ARBA" id="ARBA00022519"/>
    </source>
</evidence>
<feature type="region of interest" description="Hydrophobic" evidence="13">
    <location>
        <begin position="1"/>
        <end position="32"/>
    </location>
</feature>
<organism evidence="18 19">
    <name type="scientific">Oceanospirillum linum</name>
    <dbReference type="NCBI Taxonomy" id="966"/>
    <lineage>
        <taxon>Bacteria</taxon>
        <taxon>Pseudomonadati</taxon>
        <taxon>Pseudomonadota</taxon>
        <taxon>Gammaproteobacteria</taxon>
        <taxon>Oceanospirillales</taxon>
        <taxon>Oceanospirillaceae</taxon>
        <taxon>Oceanospirillum</taxon>
    </lineage>
</organism>
<evidence type="ECO:0000256" key="5">
    <source>
        <dbReference type="ARBA" id="ARBA00022723"/>
    </source>
</evidence>
<keyword evidence="8 13" id="KW-0249">Electron transport</keyword>
<protein>
    <recommendedName>
        <fullName evidence="12 13">Ion-translocating oxidoreductase complex subunit B</fullName>
        <ecNumber evidence="13">7.-.-.-</ecNumber>
    </recommendedName>
    <alternativeName>
        <fullName evidence="13">Rnf electron transport complex subunit B</fullName>
    </alternativeName>
</protein>
<keyword evidence="7 13" id="KW-1278">Translocase</keyword>
<feature type="binding site" evidence="13 14">
    <location>
        <position position="151"/>
    </location>
    <ligand>
        <name>[4Fe-4S] cluster</name>
        <dbReference type="ChEBI" id="CHEBI:49883"/>
        <label>3</label>
    </ligand>
</feature>
<comment type="function">
    <text evidence="13">Part of a membrane-bound complex that couples electron transfer with translocation of ions across the membrane.</text>
</comment>
<dbReference type="AlphaFoldDB" id="A0A1T1HE43"/>
<comment type="subcellular location">
    <subcellularLocation>
        <location evidence="13">Cell inner membrane</location>
    </subcellularLocation>
</comment>
<dbReference type="InterPro" id="IPR017900">
    <property type="entry name" value="4Fe4S_Fe_S_CS"/>
</dbReference>
<name>A0A1T1HE43_OCELI</name>
<keyword evidence="3 13" id="KW-0004">4Fe-4S</keyword>
<evidence type="ECO:0000256" key="15">
    <source>
        <dbReference type="SAM" id="Phobius"/>
    </source>
</evidence>
<feature type="binding site" evidence="13 14">
    <location>
        <position position="58"/>
    </location>
    <ligand>
        <name>[4Fe-4S] cluster</name>
        <dbReference type="ChEBI" id="CHEBI:49883"/>
        <label>1</label>
    </ligand>
</feature>
<keyword evidence="10 13" id="KW-0411">Iron-sulfur</keyword>
<dbReference type="PANTHER" id="PTHR42859">
    <property type="entry name" value="OXIDOREDUCTASE"/>
    <property type="match status" value="1"/>
</dbReference>
<dbReference type="Pfam" id="PF04060">
    <property type="entry name" value="FeS"/>
    <property type="match status" value="1"/>
</dbReference>
<keyword evidence="6 13" id="KW-0677">Repeat</keyword>
<reference evidence="18" key="1">
    <citation type="submission" date="2017-02" db="EMBL/GenBank/DDBJ databases">
        <title>Draft Genome Sequence of the Salt Water Bacterium Oceanospirillum linum ATCC 11336.</title>
        <authorList>
            <person name="Trachtenberg A.M."/>
            <person name="Carney J.G."/>
            <person name="Linnane J.D."/>
            <person name="Rheaume B.A."/>
            <person name="Pitts N.L."/>
            <person name="Mykles D.L."/>
            <person name="Maclea K.S."/>
        </authorList>
    </citation>
    <scope>NUCLEOTIDE SEQUENCE [LARGE SCALE GENOMIC DNA]</scope>
    <source>
        <strain evidence="18">ATCC 11336</strain>
    </source>
</reference>
<dbReference type="STRING" id="966.BTA35_0200765"/>
<comment type="similarity">
    <text evidence="13">Belongs to the 4Fe4S bacterial-type ferredoxin family. RnfB subfamily.</text>
</comment>
<dbReference type="PANTHER" id="PTHR42859:SF3">
    <property type="entry name" value="ION-TRANSLOCATING OXIDOREDUCTASE COMPLEX SUBUNIT B"/>
    <property type="match status" value="1"/>
</dbReference>
<keyword evidence="11 13" id="KW-0472">Membrane</keyword>
<dbReference type="PIRSF" id="PIRSF005784">
    <property type="entry name" value="Elect_transpt_RnfB"/>
    <property type="match status" value="1"/>
</dbReference>
<dbReference type="PROSITE" id="PS00198">
    <property type="entry name" value="4FE4S_FER_1"/>
    <property type="match status" value="1"/>
</dbReference>
<dbReference type="GO" id="GO:0022900">
    <property type="term" value="P:electron transport chain"/>
    <property type="evidence" value="ECO:0007669"/>
    <property type="project" value="UniProtKB-UniRule"/>
</dbReference>
<feature type="binding site" evidence="13 14">
    <location>
        <position position="124"/>
    </location>
    <ligand>
        <name>[4Fe-4S] cluster</name>
        <dbReference type="ChEBI" id="CHEBI:49883"/>
        <label>2</label>
    </ligand>
</feature>
<dbReference type="FunFam" id="1.10.15.40:FF:000001">
    <property type="entry name" value="Ion-translocating oxidoreductase complex subunit B"/>
    <property type="match status" value="1"/>
</dbReference>
<feature type="binding site" evidence="13 14">
    <location>
        <position position="154"/>
    </location>
    <ligand>
        <name>[4Fe-4S] cluster</name>
        <dbReference type="ChEBI" id="CHEBI:49883"/>
        <label>3</label>
    </ligand>
</feature>